<name>A0A1Y6K6X4_9CHLR</name>
<dbReference type="PROSITE" id="PS51841">
    <property type="entry name" value="LTD"/>
    <property type="match status" value="1"/>
</dbReference>
<evidence type="ECO:0000313" key="3">
    <source>
        <dbReference type="EMBL" id="SMX54607.1"/>
    </source>
</evidence>
<dbReference type="OrthoDB" id="166495at2"/>
<sequence length="176" mass="19149">MGKKSRAFLFILVNIIVSVSVTLTVLWFWQRAHPLPDISAPSIPATAVDQPSRQSQTGVQDLDPTPDLSLFDQDVNITIRAIVGAGDINIEYVEIINQGKNPTNLTGWQLIDEDGHKFTFPALILSSGGAIKILSKAGTNTVIELFWRADSAIWQSGETARLVDSAGETITTYSIP</sequence>
<dbReference type="RefSeq" id="WP_087862436.1">
    <property type="nucleotide sequence ID" value="NZ_LT859958.1"/>
</dbReference>
<dbReference type="KEGG" id="abat:CFX1CAM_1542"/>
<dbReference type="InterPro" id="IPR036415">
    <property type="entry name" value="Lamin_tail_dom_sf"/>
</dbReference>
<dbReference type="SUPFAM" id="SSF74853">
    <property type="entry name" value="Lamin A/C globular tail domain"/>
    <property type="match status" value="1"/>
</dbReference>
<accession>A0A1Y6K6X4</accession>
<keyword evidence="1" id="KW-1133">Transmembrane helix</keyword>
<evidence type="ECO:0000256" key="1">
    <source>
        <dbReference type="SAM" id="Phobius"/>
    </source>
</evidence>
<keyword evidence="4" id="KW-1185">Reference proteome</keyword>
<protein>
    <recommendedName>
        <fullName evidence="2">LTD domain-containing protein</fullName>
    </recommendedName>
</protein>
<evidence type="ECO:0000259" key="2">
    <source>
        <dbReference type="PROSITE" id="PS51841"/>
    </source>
</evidence>
<keyword evidence="1" id="KW-0812">Transmembrane</keyword>
<dbReference type="EMBL" id="LT859958">
    <property type="protein sequence ID" value="SMX54607.1"/>
    <property type="molecule type" value="Genomic_DNA"/>
</dbReference>
<dbReference type="Proteomes" id="UP000195514">
    <property type="component" value="Chromosome I"/>
</dbReference>
<feature type="transmembrane region" description="Helical" evidence="1">
    <location>
        <begin position="7"/>
        <end position="29"/>
    </location>
</feature>
<proteinExistence type="predicted"/>
<evidence type="ECO:0000313" key="4">
    <source>
        <dbReference type="Proteomes" id="UP000195514"/>
    </source>
</evidence>
<dbReference type="AlphaFoldDB" id="A0A1Y6K6X4"/>
<gene>
    <name evidence="3" type="ORF">CFX1CAM_1542</name>
</gene>
<dbReference type="InterPro" id="IPR001322">
    <property type="entry name" value="Lamin_tail_dom"/>
</dbReference>
<organism evidence="3 4">
    <name type="scientific">Candidatus Brevifilum fermentans</name>
    <dbReference type="NCBI Taxonomy" id="1986204"/>
    <lineage>
        <taxon>Bacteria</taxon>
        <taxon>Bacillati</taxon>
        <taxon>Chloroflexota</taxon>
        <taxon>Anaerolineae</taxon>
        <taxon>Anaerolineales</taxon>
        <taxon>Anaerolineaceae</taxon>
        <taxon>Candidatus Brevifilum</taxon>
    </lineage>
</organism>
<reference evidence="4" key="1">
    <citation type="submission" date="2017-05" db="EMBL/GenBank/DDBJ databases">
        <authorList>
            <person name="Kirkegaard R."/>
            <person name="Mcilroy J S."/>
        </authorList>
    </citation>
    <scope>NUCLEOTIDE SEQUENCE [LARGE SCALE GENOMIC DNA]</scope>
</reference>
<feature type="domain" description="LTD" evidence="2">
    <location>
        <begin position="69"/>
        <end position="176"/>
    </location>
</feature>
<dbReference type="Pfam" id="PF00932">
    <property type="entry name" value="LTD"/>
    <property type="match status" value="1"/>
</dbReference>
<dbReference type="Gene3D" id="2.60.40.1260">
    <property type="entry name" value="Lamin Tail domain"/>
    <property type="match status" value="1"/>
</dbReference>
<keyword evidence="1" id="KW-0472">Membrane</keyword>